<evidence type="ECO:0000313" key="4">
    <source>
        <dbReference type="WBParaSite" id="TTAC_0000260501-mRNA-1"/>
    </source>
</evidence>
<sequence>MKALCSLSTTTNVLQQPNLLPQQAREAASRLALQSTPPASSLSLLTASASAAVSTSPTSSSSAPHFSSPSLSLCQPVSSSSLPTPTTFLPHP</sequence>
<dbReference type="EMBL" id="UYWX01001252">
    <property type="protein sequence ID" value="VDM20586.1"/>
    <property type="molecule type" value="Genomic_DNA"/>
</dbReference>
<gene>
    <name evidence="2" type="ORF">TTAC_LOCUS2591</name>
</gene>
<evidence type="ECO:0000256" key="1">
    <source>
        <dbReference type="SAM" id="MobiDB-lite"/>
    </source>
</evidence>
<reference evidence="4" key="1">
    <citation type="submission" date="2017-02" db="UniProtKB">
        <authorList>
            <consortium name="WormBaseParasite"/>
        </authorList>
    </citation>
    <scope>IDENTIFICATION</scope>
</reference>
<name>A0A0R3WPB5_HYDTA</name>
<accession>A0A0R3WPB5</accession>
<dbReference type="AlphaFoldDB" id="A0A0R3WPB5"/>
<reference evidence="2 3" key="2">
    <citation type="submission" date="2018-11" db="EMBL/GenBank/DDBJ databases">
        <authorList>
            <consortium name="Pathogen Informatics"/>
        </authorList>
    </citation>
    <scope>NUCLEOTIDE SEQUENCE [LARGE SCALE GENOMIC DNA]</scope>
</reference>
<evidence type="ECO:0000313" key="3">
    <source>
        <dbReference type="Proteomes" id="UP000274429"/>
    </source>
</evidence>
<dbReference type="Proteomes" id="UP000274429">
    <property type="component" value="Unassembled WGS sequence"/>
</dbReference>
<feature type="region of interest" description="Disordered" evidence="1">
    <location>
        <begin position="53"/>
        <end position="92"/>
    </location>
</feature>
<evidence type="ECO:0000313" key="2">
    <source>
        <dbReference type="EMBL" id="VDM20586.1"/>
    </source>
</evidence>
<keyword evidence="3" id="KW-1185">Reference proteome</keyword>
<proteinExistence type="predicted"/>
<organism evidence="4">
    <name type="scientific">Hydatigena taeniaeformis</name>
    <name type="common">Feline tapeworm</name>
    <name type="synonym">Taenia taeniaeformis</name>
    <dbReference type="NCBI Taxonomy" id="6205"/>
    <lineage>
        <taxon>Eukaryota</taxon>
        <taxon>Metazoa</taxon>
        <taxon>Spiralia</taxon>
        <taxon>Lophotrochozoa</taxon>
        <taxon>Platyhelminthes</taxon>
        <taxon>Cestoda</taxon>
        <taxon>Eucestoda</taxon>
        <taxon>Cyclophyllidea</taxon>
        <taxon>Taeniidae</taxon>
        <taxon>Hydatigera</taxon>
    </lineage>
</organism>
<protein>
    <submittedName>
        <fullName evidence="4">REKLES domain-containing protein</fullName>
    </submittedName>
</protein>
<dbReference type="WBParaSite" id="TTAC_0000260501-mRNA-1">
    <property type="protein sequence ID" value="TTAC_0000260501-mRNA-1"/>
    <property type="gene ID" value="TTAC_0000260501"/>
</dbReference>